<feature type="domain" description="PrcB C-terminal" evidence="2">
    <location>
        <begin position="97"/>
        <end position="153"/>
    </location>
</feature>
<sequence>MYAQIDTSGVQVPPDLAEFCRPGTASLRATGAHPSGSGDSGEPLSATDLYREKNSRLDQPVRCVVRRAEEWAALWSAMTRQVSAASPPPPVDFERAMVLVAGMGIQPSTGYGIGVADVRRTANTIEATVLRYTPGLCTVGMAETEPVHAVSIPRENTPIQFI</sequence>
<reference evidence="3" key="1">
    <citation type="submission" date="2020-02" db="EMBL/GenBank/DDBJ databases">
        <authorList>
            <person name="Meier V. D."/>
        </authorList>
    </citation>
    <scope>NUCLEOTIDE SEQUENCE</scope>
    <source>
        <strain evidence="3">AVDCRST_MAG89</strain>
    </source>
</reference>
<protein>
    <recommendedName>
        <fullName evidence="2">PrcB C-terminal domain-containing protein</fullName>
    </recommendedName>
</protein>
<feature type="non-terminal residue" evidence="3">
    <location>
        <position position="162"/>
    </location>
</feature>
<evidence type="ECO:0000256" key="1">
    <source>
        <dbReference type="SAM" id="MobiDB-lite"/>
    </source>
</evidence>
<organism evidence="3">
    <name type="scientific">uncultured Gemmatimonadota bacterium</name>
    <dbReference type="NCBI Taxonomy" id="203437"/>
    <lineage>
        <taxon>Bacteria</taxon>
        <taxon>Pseudomonadati</taxon>
        <taxon>Gemmatimonadota</taxon>
        <taxon>environmental samples</taxon>
    </lineage>
</organism>
<name>A0A6J4M6N2_9BACT</name>
<accession>A0A6J4M6N2</accession>
<dbReference type="Pfam" id="PF14343">
    <property type="entry name" value="PrcB_C"/>
    <property type="match status" value="1"/>
</dbReference>
<dbReference type="AlphaFoldDB" id="A0A6J4M6N2"/>
<evidence type="ECO:0000259" key="2">
    <source>
        <dbReference type="Pfam" id="PF14343"/>
    </source>
</evidence>
<dbReference type="InterPro" id="IPR025748">
    <property type="entry name" value="PrcB_C_dom"/>
</dbReference>
<gene>
    <name evidence="3" type="ORF">AVDCRST_MAG89-3085</name>
</gene>
<dbReference type="EMBL" id="CADCTV010000644">
    <property type="protein sequence ID" value="CAA9350269.1"/>
    <property type="molecule type" value="Genomic_DNA"/>
</dbReference>
<proteinExistence type="predicted"/>
<feature type="region of interest" description="Disordered" evidence="1">
    <location>
        <begin position="27"/>
        <end position="46"/>
    </location>
</feature>
<evidence type="ECO:0000313" key="3">
    <source>
        <dbReference type="EMBL" id="CAA9350269.1"/>
    </source>
</evidence>